<reference evidence="1" key="1">
    <citation type="submission" date="2020-02" db="EMBL/GenBank/DDBJ databases">
        <authorList>
            <person name="Meier V. D."/>
        </authorList>
    </citation>
    <scope>NUCLEOTIDE SEQUENCE</scope>
    <source>
        <strain evidence="1">AVDCRST_MAG91</strain>
    </source>
</reference>
<organism evidence="1">
    <name type="scientific">uncultured Sphingomonadaceae bacterium</name>
    <dbReference type="NCBI Taxonomy" id="169976"/>
    <lineage>
        <taxon>Bacteria</taxon>
        <taxon>Pseudomonadati</taxon>
        <taxon>Pseudomonadota</taxon>
        <taxon>Alphaproteobacteria</taxon>
        <taxon>Sphingomonadales</taxon>
        <taxon>Sphingomonadaceae</taxon>
        <taxon>environmental samples</taxon>
    </lineage>
</organism>
<sequence length="162" mass="17411">PADDEIIDLWGVREAISHLFPDTPTHELPGVSYPSASPNLGTLEAACAADDGAVLLAAYGTTHLLAVIRAGDVRADPRTLVDLAMELAERLGDDLPAGSASAKSPSAQYRRIPHGERVWNMNRGGERHSRLWDAPWVADPLAAQRDLIVSVLRGEADPRSFS</sequence>
<accession>A0A6J4T506</accession>
<evidence type="ECO:0000313" key="1">
    <source>
        <dbReference type="EMBL" id="CAA9513625.1"/>
    </source>
</evidence>
<dbReference type="AlphaFoldDB" id="A0A6J4T506"/>
<gene>
    <name evidence="1" type="ORF">AVDCRST_MAG91-1775</name>
</gene>
<name>A0A6J4T506_9SPHN</name>
<feature type="non-terminal residue" evidence="1">
    <location>
        <position position="1"/>
    </location>
</feature>
<dbReference type="EMBL" id="CADCVX010000335">
    <property type="protein sequence ID" value="CAA9513625.1"/>
    <property type="molecule type" value="Genomic_DNA"/>
</dbReference>
<protein>
    <submittedName>
        <fullName evidence="1">Uncharacterized protein</fullName>
    </submittedName>
</protein>
<proteinExistence type="predicted"/>